<proteinExistence type="predicted"/>
<evidence type="ECO:0000313" key="4">
    <source>
        <dbReference type="Proteomes" id="UP000051155"/>
    </source>
</evidence>
<dbReference type="SUPFAM" id="SSF48317">
    <property type="entry name" value="Acid phosphatase/Vanadium-dependent haloperoxidase"/>
    <property type="match status" value="1"/>
</dbReference>
<dbReference type="EMBL" id="AZEG01000001">
    <property type="protein sequence ID" value="KRL39151.1"/>
    <property type="molecule type" value="Genomic_DNA"/>
</dbReference>
<dbReference type="SMART" id="SM00014">
    <property type="entry name" value="acidPPc"/>
    <property type="match status" value="1"/>
</dbReference>
<dbReference type="RefSeq" id="WP_057735642.1">
    <property type="nucleotide sequence ID" value="NZ_AZEG01000001.1"/>
</dbReference>
<dbReference type="PANTHER" id="PTHR14969:SF13">
    <property type="entry name" value="AT30094P"/>
    <property type="match status" value="1"/>
</dbReference>
<feature type="transmembrane region" description="Helical" evidence="1">
    <location>
        <begin position="51"/>
        <end position="70"/>
    </location>
</feature>
<dbReference type="AlphaFoldDB" id="A0A0R1Q3B7"/>
<dbReference type="Pfam" id="PF01569">
    <property type="entry name" value="PAP2"/>
    <property type="match status" value="1"/>
</dbReference>
<name>A0A0R1Q3B7_9LACO</name>
<keyword evidence="1" id="KW-0472">Membrane</keyword>
<dbReference type="PATRIC" id="fig|1423812.3.peg.201"/>
<dbReference type="Proteomes" id="UP000051155">
    <property type="component" value="Unassembled WGS sequence"/>
</dbReference>
<dbReference type="InterPro" id="IPR000326">
    <property type="entry name" value="PAP2/HPO"/>
</dbReference>
<feature type="transmembrane region" description="Helical" evidence="1">
    <location>
        <begin position="136"/>
        <end position="154"/>
    </location>
</feature>
<gene>
    <name evidence="3" type="ORF">FD20_GL000199</name>
</gene>
<evidence type="ECO:0000313" key="3">
    <source>
        <dbReference type="EMBL" id="KRL39151.1"/>
    </source>
</evidence>
<dbReference type="PANTHER" id="PTHR14969">
    <property type="entry name" value="SPHINGOSINE-1-PHOSPHATE PHOSPHOHYDROLASE"/>
    <property type="match status" value="1"/>
</dbReference>
<feature type="transmembrane region" description="Helical" evidence="1">
    <location>
        <begin position="77"/>
        <end position="94"/>
    </location>
</feature>
<reference evidence="3 4" key="1">
    <citation type="journal article" date="2015" name="Genome Announc.">
        <title>Expanding the biotechnology potential of lactobacilli through comparative genomics of 213 strains and associated genera.</title>
        <authorList>
            <person name="Sun Z."/>
            <person name="Harris H.M."/>
            <person name="McCann A."/>
            <person name="Guo C."/>
            <person name="Argimon S."/>
            <person name="Zhang W."/>
            <person name="Yang X."/>
            <person name="Jeffery I.B."/>
            <person name="Cooney J.C."/>
            <person name="Kagawa T.F."/>
            <person name="Liu W."/>
            <person name="Song Y."/>
            <person name="Salvetti E."/>
            <person name="Wrobel A."/>
            <person name="Rasinkangas P."/>
            <person name="Parkhill J."/>
            <person name="Rea M.C."/>
            <person name="O'Sullivan O."/>
            <person name="Ritari J."/>
            <person name="Douillard F.P."/>
            <person name="Paul Ross R."/>
            <person name="Yang R."/>
            <person name="Briner A.E."/>
            <person name="Felis G.E."/>
            <person name="de Vos W.M."/>
            <person name="Barrangou R."/>
            <person name="Klaenhammer T.R."/>
            <person name="Caufield P.W."/>
            <person name="Cui Y."/>
            <person name="Zhang H."/>
            <person name="O'Toole P.W."/>
        </authorList>
    </citation>
    <scope>NUCLEOTIDE SEQUENCE [LARGE SCALE GENOMIC DNA]</scope>
    <source>
        <strain evidence="3 4">DSM 19971</strain>
    </source>
</reference>
<keyword evidence="1" id="KW-0812">Transmembrane</keyword>
<comment type="caution">
    <text evidence="3">The sequence shown here is derived from an EMBL/GenBank/DDBJ whole genome shotgun (WGS) entry which is preliminary data.</text>
</comment>
<feature type="transmembrane region" description="Helical" evidence="1">
    <location>
        <begin position="166"/>
        <end position="186"/>
    </location>
</feature>
<evidence type="ECO:0000256" key="1">
    <source>
        <dbReference type="SAM" id="Phobius"/>
    </source>
</evidence>
<dbReference type="Gene3D" id="1.20.144.10">
    <property type="entry name" value="Phosphatidic acid phosphatase type 2/haloperoxidase"/>
    <property type="match status" value="1"/>
</dbReference>
<dbReference type="OrthoDB" id="1653251at2"/>
<keyword evidence="1" id="KW-1133">Transmembrane helix</keyword>
<feature type="transmembrane region" description="Helical" evidence="1">
    <location>
        <begin position="246"/>
        <end position="266"/>
    </location>
</feature>
<feature type="transmembrane region" description="Helical" evidence="1">
    <location>
        <begin position="272"/>
        <end position="290"/>
    </location>
</feature>
<dbReference type="CDD" id="cd03396">
    <property type="entry name" value="PAP2_like_6"/>
    <property type="match status" value="1"/>
</dbReference>
<feature type="domain" description="Phosphatidic acid phosphatase type 2/haloperoxidase" evidence="2">
    <location>
        <begin position="168"/>
        <end position="287"/>
    </location>
</feature>
<dbReference type="InterPro" id="IPR036938">
    <property type="entry name" value="PAP2/HPO_sf"/>
</dbReference>
<dbReference type="STRING" id="1423812.FD20_GL000199"/>
<organism evidence="3 4">
    <name type="scientific">Liquorilactobacillus uvarum DSM 19971</name>
    <dbReference type="NCBI Taxonomy" id="1423812"/>
    <lineage>
        <taxon>Bacteria</taxon>
        <taxon>Bacillati</taxon>
        <taxon>Bacillota</taxon>
        <taxon>Bacilli</taxon>
        <taxon>Lactobacillales</taxon>
        <taxon>Lactobacillaceae</taxon>
        <taxon>Liquorilactobacillus</taxon>
    </lineage>
</organism>
<protein>
    <submittedName>
        <fullName evidence="3">Membrane-associated phospholipid phosphatase</fullName>
    </submittedName>
</protein>
<sequence length="301" mass="33826">MSNVSKKKLFLIAAIVCTFLLVTATFGDLTISNTVINYNSIFGTVFQTFGEFPVYFIFVLSGEIAAIYAVRCRKNTLFAVPLFLGGIALSAWQVKQYINEVSSYSIAALTNIHNSKAMGLANSDANTADLSPKEATIIWFVVYICVTMLIVFWLKNKNDDQIKRYLVVGIFASLTVWFSLEVNMALKDFWGRVRPYELSTSQHDFTSWLHPNGVNGHKSFPSGHTMAGTLCIVFSWFAIGTVRKRLWIVGIIYGAVLGLSRLIIGAHFLSDIVFSYFLTALFIFIMRSLYDNIVEENLKLH</sequence>
<keyword evidence="4" id="KW-1185">Reference proteome</keyword>
<accession>A0A0R1Q3B7</accession>
<feature type="transmembrane region" description="Helical" evidence="1">
    <location>
        <begin position="220"/>
        <end position="239"/>
    </location>
</feature>
<evidence type="ECO:0000259" key="2">
    <source>
        <dbReference type="SMART" id="SM00014"/>
    </source>
</evidence>